<dbReference type="SMART" id="SM00650">
    <property type="entry name" value="rADc"/>
    <property type="match status" value="1"/>
</dbReference>
<dbReference type="GO" id="GO:0003723">
    <property type="term" value="F:RNA binding"/>
    <property type="evidence" value="ECO:0007669"/>
    <property type="project" value="UniProtKB-UniRule"/>
</dbReference>
<comment type="subcellular location">
    <subcellularLocation>
        <location evidence="7">Cytoplasm</location>
    </subcellularLocation>
</comment>
<dbReference type="PROSITE" id="PS01131">
    <property type="entry name" value="RRNA_A_DIMETH"/>
    <property type="match status" value="1"/>
</dbReference>
<keyword evidence="5 7" id="KW-0949">S-adenosyl-L-methionine</keyword>
<feature type="binding site" evidence="7 8">
    <location>
        <position position="30"/>
    </location>
    <ligand>
        <name>S-adenosyl-L-methionine</name>
        <dbReference type="ChEBI" id="CHEBI:59789"/>
    </ligand>
</feature>
<evidence type="ECO:0000256" key="6">
    <source>
        <dbReference type="ARBA" id="ARBA00022884"/>
    </source>
</evidence>
<feature type="binding site" evidence="7 8">
    <location>
        <position position="32"/>
    </location>
    <ligand>
        <name>S-adenosyl-L-methionine</name>
        <dbReference type="ChEBI" id="CHEBI:59789"/>
    </ligand>
</feature>
<dbReference type="PANTHER" id="PTHR11727">
    <property type="entry name" value="DIMETHYLADENOSINE TRANSFERASE"/>
    <property type="match status" value="1"/>
</dbReference>
<comment type="catalytic activity">
    <reaction evidence="7">
        <text>adenosine(1518)/adenosine(1519) in 16S rRNA + 4 S-adenosyl-L-methionine = N(6)-dimethyladenosine(1518)/N(6)-dimethyladenosine(1519) in 16S rRNA + 4 S-adenosyl-L-homocysteine + 4 H(+)</text>
        <dbReference type="Rhea" id="RHEA:19609"/>
        <dbReference type="Rhea" id="RHEA-COMP:10232"/>
        <dbReference type="Rhea" id="RHEA-COMP:10233"/>
        <dbReference type="ChEBI" id="CHEBI:15378"/>
        <dbReference type="ChEBI" id="CHEBI:57856"/>
        <dbReference type="ChEBI" id="CHEBI:59789"/>
        <dbReference type="ChEBI" id="CHEBI:74411"/>
        <dbReference type="ChEBI" id="CHEBI:74493"/>
        <dbReference type="EC" id="2.1.1.182"/>
    </reaction>
</comment>
<dbReference type="HAMAP" id="MF_00607">
    <property type="entry name" value="16SrRNA_methyltr_A"/>
    <property type="match status" value="1"/>
</dbReference>
<protein>
    <recommendedName>
        <fullName evidence="7">Ribosomal RNA small subunit methyltransferase A</fullName>
        <ecNumber evidence="7">2.1.1.182</ecNumber>
    </recommendedName>
    <alternativeName>
        <fullName evidence="7">16S rRNA (adenine(1518)-N(6)/adenine(1519)-N(6))-dimethyltransferase</fullName>
    </alternativeName>
    <alternativeName>
        <fullName evidence="7">16S rRNA dimethyladenosine transferase</fullName>
    </alternativeName>
    <alternativeName>
        <fullName evidence="7">16S rRNA dimethylase</fullName>
    </alternativeName>
    <alternativeName>
        <fullName evidence="7">S-adenosylmethionine-6-N', N'-adenosyl(rRNA) dimethyltransferase</fullName>
    </alternativeName>
</protein>
<dbReference type="CDD" id="cd02440">
    <property type="entry name" value="AdoMet_MTases"/>
    <property type="match status" value="1"/>
</dbReference>
<dbReference type="Gene3D" id="1.10.8.100">
    <property type="entry name" value="Ribosomal RNA adenine dimethylase-like, domain 2"/>
    <property type="match status" value="1"/>
</dbReference>
<sequence length="287" mass="30969">MTTRDPADLPPLREVIARHGLRAEKRFGQHFLLDLNLTAKIARLCGDMTEATVFEIGPGPGGLTRALLAEGAGRVIAIEKDRRFAAALAELPDVWPGRRDIVEADALDVDEPALAPMSPRIIASNLPYNVGTALLIKWLEAEPVWWDRMVLMFQKEVAERVVAAVGDKAYGRLAILTAARASARYAFTVPARAFTPPPKVDSAVVVFEPLPAEARFDDLDALKAVTESAFGQRRKTLRRSLSAAAAKAGTAAEALLAAADIDPAARAETIEPAGFFRLARAWRAAKG</sequence>
<keyword evidence="2 7" id="KW-0698">rRNA processing</keyword>
<dbReference type="PANTHER" id="PTHR11727:SF7">
    <property type="entry name" value="DIMETHYLADENOSINE TRANSFERASE-RELATED"/>
    <property type="match status" value="1"/>
</dbReference>
<feature type="binding site" evidence="7 8">
    <location>
        <position position="79"/>
    </location>
    <ligand>
        <name>S-adenosyl-L-methionine</name>
        <dbReference type="ChEBI" id="CHEBI:59789"/>
    </ligand>
</feature>
<evidence type="ECO:0000256" key="5">
    <source>
        <dbReference type="ARBA" id="ARBA00022691"/>
    </source>
</evidence>
<dbReference type="InterPro" id="IPR001737">
    <property type="entry name" value="KsgA/Erm"/>
</dbReference>
<keyword evidence="1 7" id="KW-0963">Cytoplasm</keyword>
<gene>
    <name evidence="7" type="primary">rsmA</name>
    <name evidence="7" type="synonym">ksgA</name>
    <name evidence="10" type="ORF">DDZ18_06575</name>
</gene>
<evidence type="ECO:0000256" key="2">
    <source>
        <dbReference type="ARBA" id="ARBA00022552"/>
    </source>
</evidence>
<comment type="function">
    <text evidence="7">Specifically dimethylates two adjacent adenosines (A1518 and A1519) in the loop of a conserved hairpin near the 3'-end of 16S rRNA in the 30S particle. May play a critical role in biogenesis of 30S subunits.</text>
</comment>
<comment type="similarity">
    <text evidence="7">Belongs to the class I-like SAM-binding methyltransferase superfamily. rRNA adenine N(6)-methyltransferase family. RsmA subfamily.</text>
</comment>
<dbReference type="Proteomes" id="UP000245168">
    <property type="component" value="Unassembled WGS sequence"/>
</dbReference>
<dbReference type="GO" id="GO:0052908">
    <property type="term" value="F:16S rRNA (adenine(1518)-N(6)/adenine(1519)-N(6))-dimethyltransferase activity"/>
    <property type="evidence" value="ECO:0007669"/>
    <property type="project" value="UniProtKB-EC"/>
</dbReference>
<keyword evidence="6 7" id="KW-0694">RNA-binding</keyword>
<dbReference type="SUPFAM" id="SSF53335">
    <property type="entry name" value="S-adenosyl-L-methionine-dependent methyltransferases"/>
    <property type="match status" value="1"/>
</dbReference>
<organism evidence="10 11">
    <name type="scientific">Marinicauda salina</name>
    <dbReference type="NCBI Taxonomy" id="2135793"/>
    <lineage>
        <taxon>Bacteria</taxon>
        <taxon>Pseudomonadati</taxon>
        <taxon>Pseudomonadota</taxon>
        <taxon>Alphaproteobacteria</taxon>
        <taxon>Maricaulales</taxon>
        <taxon>Maricaulaceae</taxon>
        <taxon>Marinicauda</taxon>
    </lineage>
</organism>
<evidence type="ECO:0000259" key="9">
    <source>
        <dbReference type="SMART" id="SM00650"/>
    </source>
</evidence>
<dbReference type="EC" id="2.1.1.182" evidence="7"/>
<dbReference type="InterPro" id="IPR020596">
    <property type="entry name" value="rRNA_Ade_Mease_Trfase_CS"/>
</dbReference>
<accession>A0A2U2BTL2</accession>
<evidence type="ECO:0000313" key="11">
    <source>
        <dbReference type="Proteomes" id="UP000245168"/>
    </source>
</evidence>
<dbReference type="Gene3D" id="3.40.50.150">
    <property type="entry name" value="Vaccinia Virus protein VP39"/>
    <property type="match status" value="1"/>
</dbReference>
<reference evidence="11" key="1">
    <citation type="submission" date="2018-05" db="EMBL/GenBank/DDBJ databases">
        <authorList>
            <person name="Liu B.-T."/>
        </authorList>
    </citation>
    <scope>NUCLEOTIDE SEQUENCE [LARGE SCALE GENOMIC DNA]</scope>
    <source>
        <strain evidence="11">WD6-1</strain>
    </source>
</reference>
<evidence type="ECO:0000256" key="4">
    <source>
        <dbReference type="ARBA" id="ARBA00022679"/>
    </source>
</evidence>
<feature type="binding site" evidence="7 8">
    <location>
        <position position="125"/>
    </location>
    <ligand>
        <name>S-adenosyl-L-methionine</name>
        <dbReference type="ChEBI" id="CHEBI:59789"/>
    </ligand>
</feature>
<name>A0A2U2BTL2_9PROT</name>
<feature type="binding site" evidence="7 8">
    <location>
        <position position="57"/>
    </location>
    <ligand>
        <name>S-adenosyl-L-methionine</name>
        <dbReference type="ChEBI" id="CHEBI:59789"/>
    </ligand>
</feature>
<feature type="binding site" evidence="7 8">
    <location>
        <position position="105"/>
    </location>
    <ligand>
        <name>S-adenosyl-L-methionine</name>
        <dbReference type="ChEBI" id="CHEBI:59789"/>
    </ligand>
</feature>
<dbReference type="AlphaFoldDB" id="A0A2U2BTL2"/>
<dbReference type="RefSeq" id="WP_109252575.1">
    <property type="nucleotide sequence ID" value="NZ_QEXV01000003.1"/>
</dbReference>
<evidence type="ECO:0000256" key="7">
    <source>
        <dbReference type="HAMAP-Rule" id="MF_00607"/>
    </source>
</evidence>
<dbReference type="InterPro" id="IPR020598">
    <property type="entry name" value="rRNA_Ade_methylase_Trfase_N"/>
</dbReference>
<dbReference type="NCBIfam" id="TIGR00755">
    <property type="entry name" value="ksgA"/>
    <property type="match status" value="1"/>
</dbReference>
<keyword evidence="11" id="KW-1185">Reference proteome</keyword>
<evidence type="ECO:0000313" key="10">
    <source>
        <dbReference type="EMBL" id="PWE17344.1"/>
    </source>
</evidence>
<keyword evidence="3 7" id="KW-0489">Methyltransferase</keyword>
<dbReference type="PROSITE" id="PS51689">
    <property type="entry name" value="SAM_RNA_A_N6_MT"/>
    <property type="match status" value="1"/>
</dbReference>
<comment type="caution">
    <text evidence="10">The sequence shown here is derived from an EMBL/GenBank/DDBJ whole genome shotgun (WGS) entry which is preliminary data.</text>
</comment>
<dbReference type="Pfam" id="PF00398">
    <property type="entry name" value="RrnaAD"/>
    <property type="match status" value="1"/>
</dbReference>
<dbReference type="OrthoDB" id="9814755at2"/>
<dbReference type="GO" id="GO:0005829">
    <property type="term" value="C:cytosol"/>
    <property type="evidence" value="ECO:0007669"/>
    <property type="project" value="TreeGrafter"/>
</dbReference>
<proteinExistence type="inferred from homology"/>
<dbReference type="InterPro" id="IPR023165">
    <property type="entry name" value="rRNA_Ade_diMease-like_C"/>
</dbReference>
<feature type="domain" description="Ribosomal RNA adenine methylase transferase N-terminal" evidence="9">
    <location>
        <begin position="37"/>
        <end position="211"/>
    </location>
</feature>
<dbReference type="InterPro" id="IPR011530">
    <property type="entry name" value="rRNA_adenine_dimethylase"/>
</dbReference>
<dbReference type="InterPro" id="IPR029063">
    <property type="entry name" value="SAM-dependent_MTases_sf"/>
</dbReference>
<evidence type="ECO:0000256" key="8">
    <source>
        <dbReference type="PROSITE-ProRule" id="PRU01026"/>
    </source>
</evidence>
<evidence type="ECO:0000256" key="3">
    <source>
        <dbReference type="ARBA" id="ARBA00022603"/>
    </source>
</evidence>
<evidence type="ECO:0000256" key="1">
    <source>
        <dbReference type="ARBA" id="ARBA00022490"/>
    </source>
</evidence>
<dbReference type="EMBL" id="QEXV01000003">
    <property type="protein sequence ID" value="PWE17344.1"/>
    <property type="molecule type" value="Genomic_DNA"/>
</dbReference>
<keyword evidence="4 7" id="KW-0808">Transferase</keyword>